<dbReference type="GO" id="GO:0031267">
    <property type="term" value="F:small GTPase binding"/>
    <property type="evidence" value="ECO:0007669"/>
    <property type="project" value="InterPro"/>
</dbReference>
<dbReference type="SUPFAM" id="SSF48371">
    <property type="entry name" value="ARM repeat"/>
    <property type="match status" value="1"/>
</dbReference>
<proteinExistence type="inferred from homology"/>
<comment type="similarity">
    <text evidence="2">Belongs to the importin beta family.</text>
</comment>
<evidence type="ECO:0000313" key="8">
    <source>
        <dbReference type="Proteomes" id="UP000494163"/>
    </source>
</evidence>
<dbReference type="PANTHER" id="PTHR10997">
    <property type="entry name" value="IMPORTIN-7, 8, 11"/>
    <property type="match status" value="1"/>
</dbReference>
<dbReference type="Gene3D" id="1.25.10.10">
    <property type="entry name" value="Leucine-rich Repeat Variant"/>
    <property type="match status" value="1"/>
</dbReference>
<dbReference type="Proteomes" id="UP000494163">
    <property type="component" value="Chromosome 3R"/>
</dbReference>
<dbReference type="GO" id="GO:0005829">
    <property type="term" value="C:cytosol"/>
    <property type="evidence" value="ECO:0007669"/>
    <property type="project" value="TreeGrafter"/>
</dbReference>
<dbReference type="InterPro" id="IPR016024">
    <property type="entry name" value="ARM-type_fold"/>
</dbReference>
<protein>
    <submittedName>
        <fullName evidence="7">Ranbp9</fullName>
    </submittedName>
</protein>
<keyword evidence="3" id="KW-0813">Transport</keyword>
<dbReference type="InterPro" id="IPR056840">
    <property type="entry name" value="HEAT_IPO9_central"/>
</dbReference>
<dbReference type="OMA" id="FINCIVT"/>
<dbReference type="Pfam" id="PF03810">
    <property type="entry name" value="IBN_N"/>
    <property type="match status" value="1"/>
</dbReference>
<reference evidence="7 8" key="1">
    <citation type="submission" date="2015-08" db="EMBL/GenBank/DDBJ databases">
        <title>Ancestral chromatin configuration constrains chromatin evolution on differentiating sex chromosomes in Drosophila.</title>
        <authorList>
            <person name="Zhou Q."/>
            <person name="Bachtrog D."/>
        </authorList>
    </citation>
    <scope>NUCLEOTIDE SEQUENCE [LARGE SCALE GENOMIC DNA]</scope>
    <source>
        <tissue evidence="7">Whole larvae</tissue>
    </source>
</reference>
<dbReference type="AlphaFoldDB" id="A0A0M4EIA8"/>
<dbReference type="GO" id="GO:0006606">
    <property type="term" value="P:protein import into nucleus"/>
    <property type="evidence" value="ECO:0007669"/>
    <property type="project" value="TreeGrafter"/>
</dbReference>
<dbReference type="GO" id="GO:0005635">
    <property type="term" value="C:nuclear envelope"/>
    <property type="evidence" value="ECO:0007669"/>
    <property type="project" value="TreeGrafter"/>
</dbReference>
<evidence type="ECO:0000256" key="2">
    <source>
        <dbReference type="ARBA" id="ARBA00007991"/>
    </source>
</evidence>
<comment type="subcellular location">
    <subcellularLocation>
        <location evidence="1">Nucleus</location>
    </subcellularLocation>
</comment>
<evidence type="ECO:0000256" key="5">
    <source>
        <dbReference type="ARBA" id="ARBA00023242"/>
    </source>
</evidence>
<evidence type="ECO:0000313" key="7">
    <source>
        <dbReference type="EMBL" id="ALC46371.1"/>
    </source>
</evidence>
<evidence type="ECO:0000256" key="4">
    <source>
        <dbReference type="ARBA" id="ARBA00022927"/>
    </source>
</evidence>
<dbReference type="OrthoDB" id="431626at2759"/>
<evidence type="ECO:0000256" key="1">
    <source>
        <dbReference type="ARBA" id="ARBA00004123"/>
    </source>
</evidence>
<gene>
    <name evidence="7" type="ORF">Dbus_chr3Rg1121</name>
</gene>
<keyword evidence="4" id="KW-0653">Protein transport</keyword>
<dbReference type="SMR" id="A0A0M4EIA8"/>
<keyword evidence="5" id="KW-0539">Nucleus</keyword>
<dbReference type="Pfam" id="PF25018">
    <property type="entry name" value="HEAT_IPO9_c"/>
    <property type="match status" value="1"/>
</dbReference>
<dbReference type="InterPro" id="IPR011989">
    <property type="entry name" value="ARM-like"/>
</dbReference>
<feature type="domain" description="Importin N-terminal" evidence="6">
    <location>
        <begin position="41"/>
        <end position="121"/>
    </location>
</feature>
<sequence>MSNVETGGVVRGGGSGDSVKQAIIEELQNLLSSDTSVLQKAEKRNNQLQYTEGYGVYLSEIIMNQSHELPLRQIAIIMLTRYVEQHWTDDDAAGTDKPSGAIASEQAKRTVRNILPNGLYDPNSKIRSSVAHTISTIAATDYPHCWTELFDIIVKCLSGNEDSIHGAMQVLQDFSYDVEHIKELGPVVIPEVYRIFDSDQNYSIKTRVSAIRILKPLFSSILGLIPDKQEQSSMINTILTNFMDKLLQYLSMNCGTGSNFLLRSEIIKVFTYLVTDMPKYINPFMERILPIIWQLLTQIAESYVKVSVNQTEANPLTSGTTEEDDEQTNFQTLIIQILEFINCIVTCSKLRGTIKNVLADLIYITIVYIQLTEEQIEDWQDDPEKFVDDEDDGGVELTVRMCGRDVLQAINDEFGVKSIQPLQEALGRHFSVAEAEKAANNPNWWKIQEACMDAVHGFRDIILEDDSKFDLLNYLTIVRNMLAHQESPHLVGRALWTLSTYSKSDLYNPQMLVEILDVNLCSLSPEKSHILRISAVRSLHGILQANENVEGEKRTLIISKLPGFLDGVLTLVPGCKATVLALLMEALTMMVKFDADFAYASHTKITPLAIAAFLKYAEDPFVLENVQDLIRALCQRKQCLGPLQEKFIPTLISILALQDEHTSENQDIALDVLNTIVKYTEPPLSVALIESAFPAVVNCVLKTDDHTVMVAGGECLRSFINVSPEQICAYKNGEGVNYVMQVATVLLNPMNSEMTASGQIGRLIITIITKMGSMLGQTVDMLLKAVISKMQNLECLKVIMNLVLIFAHLFLTQMDAVLNFLSTVPGPNGEPAMQFVLTNWLSRQNSFFGAYERKVTTMALCKLFEYGLTTQDNRLTSITYEELVDEPCGERIRTRSVAATYQKWVTMPALVKIFKVLISEYQHFQEGKVDALLTDSEDGASEDEDAPGTAAKPRYISDLLHDYDEDNAEDEQILQTLFKESNYSGDIGENLKQFLANFTQNEHFPTFYEHLNEAERLILLNKVQQK</sequence>
<dbReference type="EMBL" id="CP012526">
    <property type="protein sequence ID" value="ALC46371.1"/>
    <property type="molecule type" value="Genomic_DNA"/>
</dbReference>
<dbReference type="FunFam" id="1.25.10.10:FF:000459">
    <property type="entry name" value="ARM repeat superfamily protein"/>
    <property type="match status" value="1"/>
</dbReference>
<dbReference type="STRING" id="30019.A0A0M4EIA8"/>
<name>A0A0M4EIA8_DROBS</name>
<dbReference type="InterPro" id="IPR058669">
    <property type="entry name" value="TPR_IPO7/11-like"/>
</dbReference>
<evidence type="ECO:0000259" key="6">
    <source>
        <dbReference type="PROSITE" id="PS50166"/>
    </source>
</evidence>
<accession>A0A0M4EIA8</accession>
<evidence type="ECO:0000256" key="3">
    <source>
        <dbReference type="ARBA" id="ARBA00022448"/>
    </source>
</evidence>
<keyword evidence="8" id="KW-1185">Reference proteome</keyword>
<dbReference type="PROSITE" id="PS50166">
    <property type="entry name" value="IMPORTIN_B_NT"/>
    <property type="match status" value="1"/>
</dbReference>
<dbReference type="Pfam" id="PF25758">
    <property type="entry name" value="TPR_IPO11"/>
    <property type="match status" value="1"/>
</dbReference>
<dbReference type="InterPro" id="IPR001494">
    <property type="entry name" value="Importin-beta_N"/>
</dbReference>
<dbReference type="SMART" id="SM00913">
    <property type="entry name" value="IBN_N"/>
    <property type="match status" value="1"/>
</dbReference>
<dbReference type="PANTHER" id="PTHR10997:SF9">
    <property type="entry name" value="IMPORTIN-9"/>
    <property type="match status" value="1"/>
</dbReference>
<organism evidence="7 8">
    <name type="scientific">Drosophila busckii</name>
    <name type="common">Fruit fly</name>
    <dbReference type="NCBI Taxonomy" id="30019"/>
    <lineage>
        <taxon>Eukaryota</taxon>
        <taxon>Metazoa</taxon>
        <taxon>Ecdysozoa</taxon>
        <taxon>Arthropoda</taxon>
        <taxon>Hexapoda</taxon>
        <taxon>Insecta</taxon>
        <taxon>Pterygota</taxon>
        <taxon>Neoptera</taxon>
        <taxon>Endopterygota</taxon>
        <taxon>Diptera</taxon>
        <taxon>Brachycera</taxon>
        <taxon>Muscomorpha</taxon>
        <taxon>Ephydroidea</taxon>
        <taxon>Drosophilidae</taxon>
        <taxon>Drosophila</taxon>
    </lineage>
</organism>